<evidence type="ECO:0000256" key="2">
    <source>
        <dbReference type="ARBA" id="ARBA00022692"/>
    </source>
</evidence>
<organism evidence="7 8">
    <name type="scientific">Enterococcus faecium</name>
    <name type="common">Streptococcus faecium</name>
    <dbReference type="NCBI Taxonomy" id="1352"/>
    <lineage>
        <taxon>Bacteria</taxon>
        <taxon>Bacillati</taxon>
        <taxon>Bacillota</taxon>
        <taxon>Bacilli</taxon>
        <taxon>Lactobacillales</taxon>
        <taxon>Enterococcaceae</taxon>
        <taxon>Enterococcus</taxon>
    </lineage>
</organism>
<name>A0A7V7GKY9_ENTFC</name>
<evidence type="ECO:0000256" key="4">
    <source>
        <dbReference type="ARBA" id="ARBA00023136"/>
    </source>
</evidence>
<reference evidence="7 8" key="1">
    <citation type="submission" date="2018-07" db="EMBL/GenBank/DDBJ databases">
        <title>High quality draft genome sequencing of Enterococcus faecium exhibiting probiotic potential isolated from mucus of freshwater fish.</title>
        <authorList>
            <person name="El-Jeni R."/>
            <person name="Ghedira K."/>
            <person name="Abdelhak S."/>
            <person name="El-Bour M."/>
            <person name="Bouhaouala-Zahar B."/>
        </authorList>
    </citation>
    <scope>NUCLEOTIDE SEQUENCE [LARGE SCALE GENOMIC DNA]</scope>
    <source>
        <strain evidence="7 8">R.A73</strain>
    </source>
</reference>
<protein>
    <submittedName>
        <fullName evidence="7">FUSC family protein</fullName>
    </submittedName>
</protein>
<evidence type="ECO:0000313" key="7">
    <source>
        <dbReference type="EMBL" id="KAA0689043.1"/>
    </source>
</evidence>
<feature type="transmembrane region" description="Helical" evidence="5">
    <location>
        <begin position="456"/>
        <end position="475"/>
    </location>
</feature>
<evidence type="ECO:0000256" key="1">
    <source>
        <dbReference type="ARBA" id="ARBA00004141"/>
    </source>
</evidence>
<gene>
    <name evidence="7" type="ORF">DTX73_12255</name>
</gene>
<keyword evidence="2 5" id="KW-0812">Transmembrane</keyword>
<accession>A0A7V7GKY9</accession>
<keyword evidence="4 5" id="KW-0472">Membrane</keyword>
<dbReference type="AlphaFoldDB" id="A0A7V7GKY9"/>
<evidence type="ECO:0000256" key="5">
    <source>
        <dbReference type="SAM" id="Phobius"/>
    </source>
</evidence>
<comment type="subcellular location">
    <subcellularLocation>
        <location evidence="1">Membrane</location>
        <topology evidence="1">Multi-pass membrane protein</topology>
    </subcellularLocation>
</comment>
<feature type="transmembrane region" description="Helical" evidence="5">
    <location>
        <begin position="325"/>
        <end position="344"/>
    </location>
</feature>
<evidence type="ECO:0000256" key="3">
    <source>
        <dbReference type="ARBA" id="ARBA00022989"/>
    </source>
</evidence>
<feature type="transmembrane region" description="Helical" evidence="5">
    <location>
        <begin position="404"/>
        <end position="423"/>
    </location>
</feature>
<dbReference type="InterPro" id="IPR049453">
    <property type="entry name" value="Memb_transporter_dom"/>
</dbReference>
<feature type="transmembrane region" description="Helical" evidence="5">
    <location>
        <begin position="128"/>
        <end position="145"/>
    </location>
</feature>
<sequence length="633" mass="71072">MKTNLKSFSSLIIQSTWAYTRPIFSFDDLHDWLSLVFGIILANIVGIGLTTISPLAFILVNVGSLLGTINCILPRHGRPEKSTLVGIFLIALGASIGIYLQSFSILIILLFSISLYCSGIVRNFSIGMYVRCLLGSISLLAGAQLRGELPAFDVLKGLGALILGMSIVALTYCIFTSENDQSKIIVSNLYEQLYLIAQEKPSNYIHTRIQAREYIETMPKIYHKKTPWIYELIAQADLIASSIYWQKNSENRIALQQIIATLRGMSSNTLFDSALVSSEIKKALNIVQNKRATESSLLHYLLPNKEGIAEFREIFLSYKGSSSRFALRLMLTGVICHLSSILLNSIYPLPLANHEFWVVLSGCLMVMPGYHGTLGKIMSRTLGSILGAFTGIFLHQLLASLFGLNLLFFMIIASALVILYETVRKLSQAFVMFSVTTWLTFTLGGNTAGFTRLTDVIVGALLAFVIFFIFPTWHIQVLRRNLNTWSINLNSILSNLSNKKLIQKPLTDMWLITYRIQGRVNRSIQEIILESPKYNDTSVDTLIKDKKNTDELINIQHNMENIILKIMQIEYYLIRNSPSNSNSIDSKLNSYQKKINRLSYVKSNNAQSSLLLIQTTIAELNNSISDLLLNIKK</sequence>
<dbReference type="GO" id="GO:0016020">
    <property type="term" value="C:membrane"/>
    <property type="evidence" value="ECO:0007669"/>
    <property type="project" value="UniProtKB-SubCell"/>
</dbReference>
<feature type="domain" description="Integral membrane bound transporter" evidence="6">
    <location>
        <begin position="353"/>
        <end position="466"/>
    </location>
</feature>
<feature type="transmembrane region" description="Helical" evidence="5">
    <location>
        <begin position="157"/>
        <end position="175"/>
    </location>
</feature>
<feature type="transmembrane region" description="Helical" evidence="5">
    <location>
        <begin position="430"/>
        <end position="450"/>
    </location>
</feature>
<dbReference type="EMBL" id="QOVC01000010">
    <property type="protein sequence ID" value="KAA0689043.1"/>
    <property type="molecule type" value="Genomic_DNA"/>
</dbReference>
<keyword evidence="3 5" id="KW-1133">Transmembrane helix</keyword>
<comment type="caution">
    <text evidence="7">The sequence shown here is derived from an EMBL/GenBank/DDBJ whole genome shotgun (WGS) entry which is preliminary data.</text>
</comment>
<dbReference type="RefSeq" id="WP_149558366.1">
    <property type="nucleotide sequence ID" value="NZ_JADBBV010000011.1"/>
</dbReference>
<evidence type="ECO:0000313" key="8">
    <source>
        <dbReference type="Proteomes" id="UP000448762"/>
    </source>
</evidence>
<feature type="transmembrane region" description="Helical" evidence="5">
    <location>
        <begin position="29"/>
        <end position="49"/>
    </location>
</feature>
<dbReference type="Pfam" id="PF13515">
    <property type="entry name" value="FUSC_2"/>
    <property type="match status" value="1"/>
</dbReference>
<dbReference type="Proteomes" id="UP000448762">
    <property type="component" value="Unassembled WGS sequence"/>
</dbReference>
<feature type="transmembrane region" description="Helical" evidence="5">
    <location>
        <begin position="55"/>
        <end position="73"/>
    </location>
</feature>
<proteinExistence type="predicted"/>
<evidence type="ECO:0000259" key="6">
    <source>
        <dbReference type="Pfam" id="PF13515"/>
    </source>
</evidence>